<evidence type="ECO:0000313" key="1">
    <source>
        <dbReference type="EMBL" id="GMR37546.1"/>
    </source>
</evidence>
<reference evidence="2" key="1">
    <citation type="submission" date="2022-10" db="EMBL/GenBank/DDBJ databases">
        <title>Genome assembly of Pristionchus species.</title>
        <authorList>
            <person name="Yoshida K."/>
            <person name="Sommer R.J."/>
        </authorList>
    </citation>
    <scope>NUCLEOTIDE SEQUENCE [LARGE SCALE GENOMIC DNA]</scope>
    <source>
        <strain evidence="2">RS5460</strain>
    </source>
</reference>
<feature type="non-terminal residue" evidence="1">
    <location>
        <position position="1"/>
    </location>
</feature>
<protein>
    <submittedName>
        <fullName evidence="1">Uncharacterized protein</fullName>
    </submittedName>
</protein>
<keyword evidence="2" id="KW-1185">Reference proteome</keyword>
<feature type="non-terminal residue" evidence="1">
    <location>
        <position position="103"/>
    </location>
</feature>
<accession>A0AAN4ZBE2</accession>
<sequence length="103" mass="11783">VNCFRKFSFPPTTKFSFFDAAKIDHLEMHKDLPVYLDKDNIDHLTALLSGCIVNKITLVIDKQTPEKVDELPAFLATIQAKHVEFVLEKTLYHDMLVAFTDGE</sequence>
<comment type="caution">
    <text evidence="1">The sequence shown here is derived from an EMBL/GenBank/DDBJ whole genome shotgun (WGS) entry which is preliminary data.</text>
</comment>
<dbReference type="AlphaFoldDB" id="A0AAN4ZBE2"/>
<evidence type="ECO:0000313" key="2">
    <source>
        <dbReference type="Proteomes" id="UP001328107"/>
    </source>
</evidence>
<organism evidence="1 2">
    <name type="scientific">Pristionchus mayeri</name>
    <dbReference type="NCBI Taxonomy" id="1317129"/>
    <lineage>
        <taxon>Eukaryota</taxon>
        <taxon>Metazoa</taxon>
        <taxon>Ecdysozoa</taxon>
        <taxon>Nematoda</taxon>
        <taxon>Chromadorea</taxon>
        <taxon>Rhabditida</taxon>
        <taxon>Rhabditina</taxon>
        <taxon>Diplogasteromorpha</taxon>
        <taxon>Diplogasteroidea</taxon>
        <taxon>Neodiplogasteridae</taxon>
        <taxon>Pristionchus</taxon>
    </lineage>
</organism>
<gene>
    <name evidence="1" type="ORF">PMAYCL1PPCAC_07741</name>
</gene>
<dbReference type="EMBL" id="BTRK01000002">
    <property type="protein sequence ID" value="GMR37546.1"/>
    <property type="molecule type" value="Genomic_DNA"/>
</dbReference>
<dbReference type="Proteomes" id="UP001328107">
    <property type="component" value="Unassembled WGS sequence"/>
</dbReference>
<name>A0AAN4ZBE2_9BILA</name>
<proteinExistence type="predicted"/>